<dbReference type="RefSeq" id="WP_182997084.1">
    <property type="nucleotide sequence ID" value="NZ_JABEQJ010000009.1"/>
</dbReference>
<dbReference type="AlphaFoldDB" id="A0A7W4IC90"/>
<comment type="caution">
    <text evidence="1">The sequence shown here is derived from an EMBL/GenBank/DDBJ whole genome shotgun (WGS) entry which is preliminary data.</text>
</comment>
<name>A0A7W4IC90_9PROT</name>
<proteinExistence type="predicted"/>
<evidence type="ECO:0000313" key="2">
    <source>
        <dbReference type="Proteomes" id="UP000589085"/>
    </source>
</evidence>
<dbReference type="Proteomes" id="UP000589085">
    <property type="component" value="Unassembled WGS sequence"/>
</dbReference>
<dbReference type="EMBL" id="JABEQJ010000009">
    <property type="protein sequence ID" value="MBB2160225.1"/>
    <property type="molecule type" value="Genomic_DNA"/>
</dbReference>
<sequence>MAETDGEGPALGQDGSVPEELSHCGAVVDKAIEYMLGENLPPIAISSALLGGALGLLARTMDQGTMLAMLENAIHSVRSGDLHPDRDKVARPE</sequence>
<organism evidence="1 2">
    <name type="scientific">Gluconacetobacter sacchari</name>
    <dbReference type="NCBI Taxonomy" id="92759"/>
    <lineage>
        <taxon>Bacteria</taxon>
        <taxon>Pseudomonadati</taxon>
        <taxon>Pseudomonadota</taxon>
        <taxon>Alphaproteobacteria</taxon>
        <taxon>Acetobacterales</taxon>
        <taxon>Acetobacteraceae</taxon>
        <taxon>Gluconacetobacter</taxon>
    </lineage>
</organism>
<gene>
    <name evidence="1" type="ORF">HLH48_08570</name>
</gene>
<reference evidence="1 2" key="1">
    <citation type="submission" date="2020-04" db="EMBL/GenBank/DDBJ databases">
        <title>Description of novel Gluconacetobacter.</title>
        <authorList>
            <person name="Sombolestani A."/>
        </authorList>
    </citation>
    <scope>NUCLEOTIDE SEQUENCE [LARGE SCALE GENOMIC DNA]</scope>
    <source>
        <strain evidence="1 2">LMG 19747</strain>
    </source>
</reference>
<protein>
    <submittedName>
        <fullName evidence="1">Uncharacterized protein</fullName>
    </submittedName>
</protein>
<accession>A0A7W4IC90</accession>
<evidence type="ECO:0000313" key="1">
    <source>
        <dbReference type="EMBL" id="MBB2160225.1"/>
    </source>
</evidence>